<keyword evidence="1" id="KW-0732">Signal</keyword>
<gene>
    <name evidence="2" type="ORF">DRF67_18395</name>
</gene>
<dbReference type="Proteomes" id="UP000256257">
    <property type="component" value="Unassembled WGS sequence"/>
</dbReference>
<sequence length="151" mass="16797">MNSMKKLFLGLMIISAQLMFAQKTVGLKADDGMKKEFPAKLTKDKINLFNDNFYKFIAAVQVSDRKTIDALLADKVKEIVTDDVLKKVKEGVDPEKKFEVLKVGYYVSMDGVSHPNIKYKYAGDPAAKEVVSAVFDNDGKIVGVMPGKKDQ</sequence>
<keyword evidence="2" id="KW-0413">Isomerase</keyword>
<evidence type="ECO:0000313" key="3">
    <source>
        <dbReference type="Proteomes" id="UP000256257"/>
    </source>
</evidence>
<evidence type="ECO:0000313" key="2">
    <source>
        <dbReference type="EMBL" id="REC44088.1"/>
    </source>
</evidence>
<evidence type="ECO:0000256" key="1">
    <source>
        <dbReference type="SAM" id="SignalP"/>
    </source>
</evidence>
<proteinExistence type="predicted"/>
<feature type="signal peptide" evidence="1">
    <location>
        <begin position="1"/>
        <end position="21"/>
    </location>
</feature>
<organism evidence="2 3">
    <name type="scientific">Chryseobacterium pennipullorum</name>
    <dbReference type="NCBI Taxonomy" id="2258963"/>
    <lineage>
        <taxon>Bacteria</taxon>
        <taxon>Pseudomonadati</taxon>
        <taxon>Bacteroidota</taxon>
        <taxon>Flavobacteriia</taxon>
        <taxon>Flavobacteriales</taxon>
        <taxon>Weeksellaceae</taxon>
        <taxon>Chryseobacterium group</taxon>
        <taxon>Chryseobacterium</taxon>
    </lineage>
</organism>
<dbReference type="OrthoDB" id="1273271at2"/>
<protein>
    <submittedName>
        <fullName evidence="2">Peptidylprolyl isomerase</fullName>
    </submittedName>
</protein>
<dbReference type="AlphaFoldDB" id="A0A3D9ARX4"/>
<accession>A0A3D9ARX4</accession>
<name>A0A3D9ARX4_9FLAO</name>
<dbReference type="EMBL" id="QNVV01000021">
    <property type="protein sequence ID" value="REC44088.1"/>
    <property type="molecule type" value="Genomic_DNA"/>
</dbReference>
<reference evidence="2 3" key="1">
    <citation type="submission" date="2018-06" db="EMBL/GenBank/DDBJ databases">
        <title>Novel Chryseobacterium species.</title>
        <authorList>
            <person name="Newman J."/>
            <person name="Hugo C."/>
            <person name="Oosthuizen L."/>
            <person name="Charimba G."/>
        </authorList>
    </citation>
    <scope>NUCLEOTIDE SEQUENCE [LARGE SCALE GENOMIC DNA]</scope>
    <source>
        <strain evidence="2 3">7_F195</strain>
    </source>
</reference>
<feature type="chain" id="PRO_5017646694" evidence="1">
    <location>
        <begin position="22"/>
        <end position="151"/>
    </location>
</feature>
<keyword evidence="3" id="KW-1185">Reference proteome</keyword>
<dbReference type="GO" id="GO:0016853">
    <property type="term" value="F:isomerase activity"/>
    <property type="evidence" value="ECO:0007669"/>
    <property type="project" value="UniProtKB-KW"/>
</dbReference>
<comment type="caution">
    <text evidence="2">The sequence shown here is derived from an EMBL/GenBank/DDBJ whole genome shotgun (WGS) entry which is preliminary data.</text>
</comment>